<dbReference type="EMBL" id="FNPH01000002">
    <property type="protein sequence ID" value="SDY40814.1"/>
    <property type="molecule type" value="Genomic_DNA"/>
</dbReference>
<dbReference type="STRING" id="405436.SAMN05444365_102172"/>
<dbReference type="AlphaFoldDB" id="A0A1H3JNG8"/>
<accession>A0A1H3JNG8</accession>
<protein>
    <submittedName>
        <fullName evidence="2">Hydroxymethylpyrimidine pyrophosphatase</fullName>
    </submittedName>
</protein>
<keyword evidence="3" id="KW-1185">Reference proteome</keyword>
<dbReference type="Proteomes" id="UP000242415">
    <property type="component" value="Unassembled WGS sequence"/>
</dbReference>
<dbReference type="Gene3D" id="3.40.50.1000">
    <property type="entry name" value="HAD superfamily/HAD-like"/>
    <property type="match status" value="2"/>
</dbReference>
<evidence type="ECO:0000313" key="3">
    <source>
        <dbReference type="Proteomes" id="UP000242415"/>
    </source>
</evidence>
<dbReference type="InterPro" id="IPR024197">
    <property type="entry name" value="TPP-like"/>
</dbReference>
<dbReference type="RefSeq" id="WP_175543531.1">
    <property type="nucleotide sequence ID" value="NZ_FNPH01000002.1"/>
</dbReference>
<evidence type="ECO:0000256" key="1">
    <source>
        <dbReference type="SAM" id="MobiDB-lite"/>
    </source>
</evidence>
<dbReference type="InterPro" id="IPR023214">
    <property type="entry name" value="HAD_sf"/>
</dbReference>
<dbReference type="PIRSF" id="PIRSF030802">
    <property type="entry name" value="UCP030802"/>
    <property type="match status" value="1"/>
</dbReference>
<organism evidence="2 3">
    <name type="scientific">Micromonospora pattaloongensis</name>
    <dbReference type="NCBI Taxonomy" id="405436"/>
    <lineage>
        <taxon>Bacteria</taxon>
        <taxon>Bacillati</taxon>
        <taxon>Actinomycetota</taxon>
        <taxon>Actinomycetes</taxon>
        <taxon>Micromonosporales</taxon>
        <taxon>Micromonosporaceae</taxon>
        <taxon>Micromonospora</taxon>
    </lineage>
</organism>
<dbReference type="InterPro" id="IPR036412">
    <property type="entry name" value="HAD-like_sf"/>
</dbReference>
<feature type="region of interest" description="Disordered" evidence="1">
    <location>
        <begin position="268"/>
        <end position="289"/>
    </location>
</feature>
<gene>
    <name evidence="2" type="ORF">SAMN05444365_102172</name>
</gene>
<sequence length="289" mass="31845">MSRVLVASDLDRTLIYSEAALALATGERPRLICVEHYLGREASFMTERAGELARHLSGVATVMPTTTRTPEQLHRVTLPGGPQRFAVAANGGILLVDGQVDAAWSTQVRRRLAEAAPLDEVWAYLGRVCDQAWTTKLRNAEDLFCYAVIDRIRMPTEFLTQTTEWAVRRGWGTSLQGRKLYWVPKTLTKAAAVREVARRIDAAIVLAAGDSLLDIDLLESADLGVHPRHGELFDTDWSAPHVTRTSETGVLAGEAILEWFAATAQKYDPTAPADSTSTISHDPERRLPC</sequence>
<proteinExistence type="predicted"/>
<name>A0A1H3JNG8_9ACTN</name>
<dbReference type="SUPFAM" id="SSF56784">
    <property type="entry name" value="HAD-like"/>
    <property type="match status" value="1"/>
</dbReference>
<evidence type="ECO:0000313" key="2">
    <source>
        <dbReference type="EMBL" id="SDY40814.1"/>
    </source>
</evidence>
<reference evidence="3" key="1">
    <citation type="submission" date="2016-10" db="EMBL/GenBank/DDBJ databases">
        <authorList>
            <person name="Varghese N."/>
            <person name="Submissions S."/>
        </authorList>
    </citation>
    <scope>NUCLEOTIDE SEQUENCE [LARGE SCALE GENOMIC DNA]</scope>
    <source>
        <strain evidence="3">DSM 45245</strain>
    </source>
</reference>